<comment type="caution">
    <text evidence="2">The sequence shown here is derived from an EMBL/GenBank/DDBJ whole genome shotgun (WGS) entry which is preliminary data.</text>
</comment>
<keyword evidence="1" id="KW-0472">Membrane</keyword>
<name>A0ABW2KF98_9ACTN</name>
<keyword evidence="3" id="KW-1185">Reference proteome</keyword>
<evidence type="ECO:0000313" key="2">
    <source>
        <dbReference type="EMBL" id="MFC7328205.1"/>
    </source>
</evidence>
<proteinExistence type="predicted"/>
<organism evidence="2 3">
    <name type="scientific">Marinactinospora rubrisoli</name>
    <dbReference type="NCBI Taxonomy" id="2715399"/>
    <lineage>
        <taxon>Bacteria</taxon>
        <taxon>Bacillati</taxon>
        <taxon>Actinomycetota</taxon>
        <taxon>Actinomycetes</taxon>
        <taxon>Streptosporangiales</taxon>
        <taxon>Nocardiopsidaceae</taxon>
        <taxon>Marinactinospora</taxon>
    </lineage>
</organism>
<gene>
    <name evidence="2" type="ORF">ACFQRF_10675</name>
</gene>
<dbReference type="Proteomes" id="UP001596540">
    <property type="component" value="Unassembled WGS sequence"/>
</dbReference>
<feature type="transmembrane region" description="Helical" evidence="1">
    <location>
        <begin position="64"/>
        <end position="85"/>
    </location>
</feature>
<evidence type="ECO:0000313" key="3">
    <source>
        <dbReference type="Proteomes" id="UP001596540"/>
    </source>
</evidence>
<keyword evidence="1" id="KW-0812">Transmembrane</keyword>
<reference evidence="3" key="1">
    <citation type="journal article" date="2019" name="Int. J. Syst. Evol. Microbiol.">
        <title>The Global Catalogue of Microorganisms (GCM) 10K type strain sequencing project: providing services to taxonomists for standard genome sequencing and annotation.</title>
        <authorList>
            <consortium name="The Broad Institute Genomics Platform"/>
            <consortium name="The Broad Institute Genome Sequencing Center for Infectious Disease"/>
            <person name="Wu L."/>
            <person name="Ma J."/>
        </authorList>
    </citation>
    <scope>NUCLEOTIDE SEQUENCE [LARGE SCALE GENOMIC DNA]</scope>
    <source>
        <strain evidence="3">CGMCC 4.7382</strain>
    </source>
</reference>
<evidence type="ECO:0000256" key="1">
    <source>
        <dbReference type="SAM" id="Phobius"/>
    </source>
</evidence>
<sequence>MDRIPAPKHPNQPWPAADAAFVNLGRSGMGCLLLGVALLLFFTVCAALGAIWPERFLTGGDPGTLRIISAVIAVFFGLLLLAVLVSLPNALRTHGVAFDRFGLWYIDRQQAELVAWPLIRAIGGSWMWARKAPASSLGSAIGKEIARAALTDDGREKFAIEVFLTDPNSVAGHKRLALIQSTTQREQPPRPDLPGARLRFPVRGIGDYRKMAAHLQSTAPSLWIGEYQR</sequence>
<keyword evidence="1" id="KW-1133">Transmembrane helix</keyword>
<feature type="transmembrane region" description="Helical" evidence="1">
    <location>
        <begin position="31"/>
        <end position="52"/>
    </location>
</feature>
<dbReference type="EMBL" id="JBHTBH010000004">
    <property type="protein sequence ID" value="MFC7328205.1"/>
    <property type="molecule type" value="Genomic_DNA"/>
</dbReference>
<protein>
    <submittedName>
        <fullName evidence="2">Uncharacterized protein</fullName>
    </submittedName>
</protein>
<dbReference type="RefSeq" id="WP_379870854.1">
    <property type="nucleotide sequence ID" value="NZ_JBHTBH010000004.1"/>
</dbReference>
<accession>A0ABW2KF98</accession>